<keyword evidence="1" id="KW-0812">Transmembrane</keyword>
<dbReference type="AlphaFoldDB" id="A0A1Y0I8R4"/>
<name>A0A1Y0I8R4_9GAMM</name>
<protein>
    <submittedName>
        <fullName evidence="2">Uncharacterized protein</fullName>
    </submittedName>
</protein>
<dbReference type="EMBL" id="CP021425">
    <property type="protein sequence ID" value="ARU55875.1"/>
    <property type="molecule type" value="Genomic_DNA"/>
</dbReference>
<keyword evidence="1" id="KW-0472">Membrane</keyword>
<organism evidence="2 3">
    <name type="scientific">Oleiphilus messinensis</name>
    <dbReference type="NCBI Taxonomy" id="141451"/>
    <lineage>
        <taxon>Bacteria</taxon>
        <taxon>Pseudomonadati</taxon>
        <taxon>Pseudomonadota</taxon>
        <taxon>Gammaproteobacteria</taxon>
        <taxon>Oceanospirillales</taxon>
        <taxon>Oleiphilaceae</taxon>
        <taxon>Oleiphilus</taxon>
    </lineage>
</organism>
<gene>
    <name evidence="2" type="ORF">OLMES_1801</name>
</gene>
<proteinExistence type="predicted"/>
<keyword evidence="1" id="KW-1133">Transmembrane helix</keyword>
<dbReference type="KEGG" id="ome:OLMES_1801"/>
<feature type="transmembrane region" description="Helical" evidence="1">
    <location>
        <begin position="30"/>
        <end position="46"/>
    </location>
</feature>
<evidence type="ECO:0000256" key="1">
    <source>
        <dbReference type="SAM" id="Phobius"/>
    </source>
</evidence>
<keyword evidence="3" id="KW-1185">Reference proteome</keyword>
<evidence type="ECO:0000313" key="2">
    <source>
        <dbReference type="EMBL" id="ARU55875.1"/>
    </source>
</evidence>
<accession>A0A1Y0I8R4</accession>
<evidence type="ECO:0000313" key="3">
    <source>
        <dbReference type="Proteomes" id="UP000196027"/>
    </source>
</evidence>
<dbReference type="Proteomes" id="UP000196027">
    <property type="component" value="Chromosome"/>
</dbReference>
<sequence length="55" mass="6443">MRSFNESIARAANQEDQCTGRFWKGRFKGTYVWVSLLLTAIFLFLTRKLRLICAN</sequence>
<reference evidence="2 3" key="1">
    <citation type="submission" date="2017-05" db="EMBL/GenBank/DDBJ databases">
        <title>Genomic insights into alkan degradation activity of Oleiphilus messinensis.</title>
        <authorList>
            <person name="Kozyavkin S.A."/>
            <person name="Slesarev A.I."/>
            <person name="Golyshin P.N."/>
            <person name="Korzhenkov A."/>
            <person name="Golyshina O.N."/>
            <person name="Toshchakov S.V."/>
        </authorList>
    </citation>
    <scope>NUCLEOTIDE SEQUENCE [LARGE SCALE GENOMIC DNA]</scope>
    <source>
        <strain evidence="2 3">ME102</strain>
    </source>
</reference>